<evidence type="ECO:0008006" key="2">
    <source>
        <dbReference type="Google" id="ProtNLM"/>
    </source>
</evidence>
<dbReference type="EMBL" id="UINC01017339">
    <property type="protein sequence ID" value="SVA71744.1"/>
    <property type="molecule type" value="Genomic_DNA"/>
</dbReference>
<dbReference type="AlphaFoldDB" id="A0A381Y3Y4"/>
<proteinExistence type="predicted"/>
<evidence type="ECO:0000313" key="1">
    <source>
        <dbReference type="EMBL" id="SVA71744.1"/>
    </source>
</evidence>
<reference evidence="1" key="1">
    <citation type="submission" date="2018-05" db="EMBL/GenBank/DDBJ databases">
        <authorList>
            <person name="Lanie J.A."/>
            <person name="Ng W.-L."/>
            <person name="Kazmierczak K.M."/>
            <person name="Andrzejewski T.M."/>
            <person name="Davidsen T.M."/>
            <person name="Wayne K.J."/>
            <person name="Tettelin H."/>
            <person name="Glass J.I."/>
            <person name="Rusch D."/>
            <person name="Podicherti R."/>
            <person name="Tsui H.-C.T."/>
            <person name="Winkler M.E."/>
        </authorList>
    </citation>
    <scope>NUCLEOTIDE SEQUENCE</scope>
</reference>
<gene>
    <name evidence="1" type="ORF">METZ01_LOCUS124598</name>
</gene>
<protein>
    <recommendedName>
        <fullName evidence="2">NIPSNAP domain-containing protein</fullName>
    </recommendedName>
</protein>
<sequence length="259" mass="29113">MKTVKLFLILLFTTSISAQGVVDITYFDLPADKVGEFIRTHKQFMDITLDEDRKIEGQWVYRHWYGSGHAVVVQTYFASAEDAVNDDPWGAFSKKWQAASEERQKRLGALGQKYASFLANHSDEIRGYDWENNFSSKPDVNWDTNFVLVVGSYNTKSGNWNKLGKAYMDWQTRPGVEKGLQLGGGYTTHFSGSGYDVRFFSAYPTLVDFAKSVTTDNVATEGGGSAFWEEVSGAHEDQIYIHVGHIKNGKFDLAGPDKE</sequence>
<organism evidence="1">
    <name type="scientific">marine metagenome</name>
    <dbReference type="NCBI Taxonomy" id="408172"/>
    <lineage>
        <taxon>unclassified sequences</taxon>
        <taxon>metagenomes</taxon>
        <taxon>ecological metagenomes</taxon>
    </lineage>
</organism>
<accession>A0A381Y3Y4</accession>
<name>A0A381Y3Y4_9ZZZZ</name>